<feature type="transmembrane region" description="Helical" evidence="1">
    <location>
        <begin position="328"/>
        <end position="349"/>
    </location>
</feature>
<dbReference type="Proteomes" id="UP000830343">
    <property type="component" value="Chromosome"/>
</dbReference>
<keyword evidence="3" id="KW-1185">Reference proteome</keyword>
<reference evidence="2" key="2">
    <citation type="submission" date="2022-04" db="EMBL/GenBank/DDBJ databases">
        <title>Antimicrobial genetic elements in methicillin-resistant Macrococcus armenti.</title>
        <authorList>
            <person name="Keller J.E."/>
            <person name="Schwendener S."/>
            <person name="Pantucek R."/>
            <person name="Perreten V."/>
        </authorList>
    </citation>
    <scope>NUCLEOTIDE SEQUENCE</scope>
    <source>
        <strain evidence="2">CCM 2609</strain>
    </source>
</reference>
<evidence type="ECO:0000256" key="1">
    <source>
        <dbReference type="SAM" id="Phobius"/>
    </source>
</evidence>
<feature type="transmembrane region" description="Helical" evidence="1">
    <location>
        <begin position="20"/>
        <end position="42"/>
    </location>
</feature>
<protein>
    <submittedName>
        <fullName evidence="2">ABC transporter permease</fullName>
    </submittedName>
</protein>
<proteinExistence type="predicted"/>
<keyword evidence="1" id="KW-0812">Transmembrane</keyword>
<gene>
    <name evidence="2" type="ORF">MRZ06_02445</name>
</gene>
<feature type="transmembrane region" description="Helical" evidence="1">
    <location>
        <begin position="172"/>
        <end position="190"/>
    </location>
</feature>
<feature type="transmembrane region" description="Helical" evidence="1">
    <location>
        <begin position="104"/>
        <end position="128"/>
    </location>
</feature>
<evidence type="ECO:0000313" key="2">
    <source>
        <dbReference type="EMBL" id="UOB20960.1"/>
    </source>
</evidence>
<accession>A0ABY3ZVM1</accession>
<feature type="transmembrane region" description="Helical" evidence="1">
    <location>
        <begin position="140"/>
        <end position="165"/>
    </location>
</feature>
<dbReference type="RefSeq" id="WP_243366264.1">
    <property type="nucleotide sequence ID" value="NZ_CP094348.1"/>
</dbReference>
<name>A0ABY3ZVM1_9STAP</name>
<keyword evidence="1" id="KW-0472">Membrane</keyword>
<sequence length="633" mass="72205">MQSKMSLWNNALYKNLSRNIMFLTVINVICTFILVPFSYFMMDVEGTNNISKYIIGSASTSALYFFGTMMYAILCGLFITYFFKSQHASDFIHSLPIKRQEILSTIYGTYFIHALFNLVINGGITLIFGIKFTGINIEKMLIWIALSLLLHFFIFSLTILLGLLINNYLSHIISVIAILISPVIMGTLIYTTHMTMFKGLGSYPEQFLNEITIPVKFMEFVVSDEYNFTYLCIIFLISVVMIAASYVIYNKRRNERINEAYANNTIHLLIYFITILIVTLLGGLIFSALFNEMLIIAVIIYFISFTISYILMEMSAQKSVRITFNKKLYSASLLVVGFALLCVYASGLYREQFIPNEDNIKNVAATFEGEAALYATTSLLNDTKVSDPVFIKNVLKAHEKLGKAKKANYNNDQEVHNVHLKYTLNDGRVIDRNYDVYKKDYEHYIKSMNTEENKSILTKSLDLSNRVNDTISIQHEISDGSYTGEGLSKKQKERLVKVLEASIKNKAFSSKLEAGRSKYTITFDYENKNGTVYEAGSYDVPISLYDKDVIAFLKQENFIDKYSDLLPEGKVYELPKSTDLSFAASVDSIKDIKGAKKVERKSFKAIVDENKIDEEGNHLYLIDNAERTFIFVK</sequence>
<evidence type="ECO:0000313" key="3">
    <source>
        <dbReference type="Proteomes" id="UP000830343"/>
    </source>
</evidence>
<feature type="transmembrane region" description="Helical" evidence="1">
    <location>
        <begin position="228"/>
        <end position="249"/>
    </location>
</feature>
<organism evidence="2 3">
    <name type="scientific">Macrococcus armenti</name>
    <dbReference type="NCBI Taxonomy" id="2875764"/>
    <lineage>
        <taxon>Bacteria</taxon>
        <taxon>Bacillati</taxon>
        <taxon>Bacillota</taxon>
        <taxon>Bacilli</taxon>
        <taxon>Bacillales</taxon>
        <taxon>Staphylococcaceae</taxon>
        <taxon>Macrococcus</taxon>
    </lineage>
</organism>
<feature type="transmembrane region" description="Helical" evidence="1">
    <location>
        <begin position="295"/>
        <end position="316"/>
    </location>
</feature>
<reference evidence="2" key="1">
    <citation type="submission" date="2022-03" db="EMBL/GenBank/DDBJ databases">
        <authorList>
            <person name="Vrbovska V."/>
            <person name="Kovarovic V."/>
            <person name="Botka T."/>
            <person name="Pantucek R."/>
        </authorList>
    </citation>
    <scope>NUCLEOTIDE SEQUENCE</scope>
    <source>
        <strain evidence="2">CCM 2609</strain>
    </source>
</reference>
<dbReference type="EMBL" id="CP094348">
    <property type="protein sequence ID" value="UOB20960.1"/>
    <property type="molecule type" value="Genomic_DNA"/>
</dbReference>
<keyword evidence="1" id="KW-1133">Transmembrane helix</keyword>
<feature type="transmembrane region" description="Helical" evidence="1">
    <location>
        <begin position="62"/>
        <end position="83"/>
    </location>
</feature>
<feature type="transmembrane region" description="Helical" evidence="1">
    <location>
        <begin position="269"/>
        <end position="289"/>
    </location>
</feature>